<feature type="domain" description="Metallo-beta-lactamase" evidence="3">
    <location>
        <begin position="19"/>
        <end position="239"/>
    </location>
</feature>
<dbReference type="SUPFAM" id="SSF56281">
    <property type="entry name" value="Metallo-hydrolase/oxidoreductase"/>
    <property type="match status" value="1"/>
</dbReference>
<dbReference type="PANTHER" id="PTHR43694">
    <property type="entry name" value="RIBONUCLEASE J"/>
    <property type="match status" value="1"/>
</dbReference>
<accession>A0ABW5S7U0</accession>
<evidence type="ECO:0000256" key="1">
    <source>
        <dbReference type="ARBA" id="ARBA00022839"/>
    </source>
</evidence>
<dbReference type="SMART" id="SM00849">
    <property type="entry name" value="Lactamase_B"/>
    <property type="match status" value="1"/>
</dbReference>
<dbReference type="InterPro" id="IPR036866">
    <property type="entry name" value="RibonucZ/Hydroxyglut_hydro"/>
</dbReference>
<dbReference type="InterPro" id="IPR001279">
    <property type="entry name" value="Metallo-B-lactamas"/>
</dbReference>
<evidence type="ECO:0000259" key="3">
    <source>
        <dbReference type="SMART" id="SM00849"/>
    </source>
</evidence>
<dbReference type="InterPro" id="IPR042173">
    <property type="entry name" value="RNase_J_2"/>
</dbReference>
<dbReference type="EMBL" id="JBHUMQ010000049">
    <property type="protein sequence ID" value="MFD2695520.1"/>
    <property type="molecule type" value="Genomic_DNA"/>
</dbReference>
<keyword evidence="1" id="KW-0269">Exonuclease</keyword>
<protein>
    <submittedName>
        <fullName evidence="4">MBL fold metallo-hydrolase</fullName>
    </submittedName>
</protein>
<keyword evidence="1" id="KW-0378">Hydrolase</keyword>
<dbReference type="RefSeq" id="WP_253060634.1">
    <property type="nucleotide sequence ID" value="NZ_JAMXWM010000006.1"/>
</dbReference>
<evidence type="ECO:0000313" key="4">
    <source>
        <dbReference type="EMBL" id="MFD2695520.1"/>
    </source>
</evidence>
<keyword evidence="1" id="KW-0540">Nuclease</keyword>
<dbReference type="Gene3D" id="3.40.50.10710">
    <property type="entry name" value="Metallo-hydrolase/oxidoreductase"/>
    <property type="match status" value="1"/>
</dbReference>
<keyword evidence="2" id="KW-0694">RNA-binding</keyword>
<dbReference type="PANTHER" id="PTHR43694:SF1">
    <property type="entry name" value="RIBONUCLEASE J"/>
    <property type="match status" value="1"/>
</dbReference>
<name>A0ABW5S7U0_9BACL</name>
<proteinExistence type="predicted"/>
<dbReference type="Gene3D" id="3.60.15.10">
    <property type="entry name" value="Ribonuclease Z/Hydroxyacylglutathione hydrolase-like"/>
    <property type="match status" value="1"/>
</dbReference>
<sequence length="454" mass="50876">MQDNEGTHIRFWGGLRTIGGTIVTIQHAGCRLIFDFGRTFSAQSEWLNTSVSSRIGRTVHDAIRLGALPRIDGLYSANQLRGIEGVSPYEERAQQTEVYLSHMHLDHMGAMDTIAPQVPVFMTAESLQLARALDESGERLPIARSYESLDYDCPHSLGAMTITPLFVDHDVPGASALHIRTPDGSILYTGDLRLHGFHPEGTKAFIGKAKRLGFRLLLMETTTLSFDEEMKEPLVGRMENVPQLMTEDALAEQCAEWGGQTKGLVIFNCYNRNVERLHCIVAVAKQIGRAVAFDPATAHILHTFYPNDEVLIFRKNADQASILHLKKDMWADAAMIHADPRRYMVQCAYSDSLELLDLDLKNALYIHAGGMPLGDYDPDYQKLLKLLSDLGVVYVPLNCSGHAAPQQLKWILDQLDPDVLIPLHGFHPERLVPDRGKQFLPEYGKEYSLNDLFR</sequence>
<dbReference type="Pfam" id="PF12706">
    <property type="entry name" value="Lactamase_B_2"/>
    <property type="match status" value="1"/>
</dbReference>
<dbReference type="Proteomes" id="UP001597399">
    <property type="component" value="Unassembled WGS sequence"/>
</dbReference>
<evidence type="ECO:0000256" key="2">
    <source>
        <dbReference type="ARBA" id="ARBA00022884"/>
    </source>
</evidence>
<keyword evidence="5" id="KW-1185">Reference proteome</keyword>
<organism evidence="4 5">
    <name type="scientific">Sporolactobacillus shoreicorticis</name>
    <dbReference type="NCBI Taxonomy" id="1923877"/>
    <lineage>
        <taxon>Bacteria</taxon>
        <taxon>Bacillati</taxon>
        <taxon>Bacillota</taxon>
        <taxon>Bacilli</taxon>
        <taxon>Bacillales</taxon>
        <taxon>Sporolactobacillaceae</taxon>
        <taxon>Sporolactobacillus</taxon>
    </lineage>
</organism>
<evidence type="ECO:0000313" key="5">
    <source>
        <dbReference type="Proteomes" id="UP001597399"/>
    </source>
</evidence>
<reference evidence="5" key="1">
    <citation type="journal article" date="2019" name="Int. J. Syst. Evol. Microbiol.">
        <title>The Global Catalogue of Microorganisms (GCM) 10K type strain sequencing project: providing services to taxonomists for standard genome sequencing and annotation.</title>
        <authorList>
            <consortium name="The Broad Institute Genomics Platform"/>
            <consortium name="The Broad Institute Genome Sequencing Center for Infectious Disease"/>
            <person name="Wu L."/>
            <person name="Ma J."/>
        </authorList>
    </citation>
    <scope>NUCLEOTIDE SEQUENCE [LARGE SCALE GENOMIC DNA]</scope>
    <source>
        <strain evidence="5">TISTR 2466</strain>
    </source>
</reference>
<gene>
    <name evidence="4" type="ORF">ACFSUE_18120</name>
</gene>
<dbReference type="CDD" id="cd07732">
    <property type="entry name" value="metallo-hydrolase-like_MBL-fold"/>
    <property type="match status" value="1"/>
</dbReference>
<comment type="caution">
    <text evidence="4">The sequence shown here is derived from an EMBL/GenBank/DDBJ whole genome shotgun (WGS) entry which is preliminary data.</text>
</comment>